<dbReference type="AlphaFoldDB" id="D1B3D9"/>
<gene>
    <name evidence="7" type="ordered locus">Sdel_1593</name>
</gene>
<dbReference type="NCBIfam" id="TIGR00765">
    <property type="entry name" value="yihY_not_rbn"/>
    <property type="match status" value="1"/>
</dbReference>
<feature type="transmembrane region" description="Helical" evidence="6">
    <location>
        <begin position="225"/>
        <end position="250"/>
    </location>
</feature>
<dbReference type="PANTHER" id="PTHR30213:SF0">
    <property type="entry name" value="UPF0761 MEMBRANE PROTEIN YIHY"/>
    <property type="match status" value="1"/>
</dbReference>
<dbReference type="GO" id="GO:0005886">
    <property type="term" value="C:plasma membrane"/>
    <property type="evidence" value="ECO:0007669"/>
    <property type="project" value="UniProtKB-SubCell"/>
</dbReference>
<dbReference type="RefSeq" id="WP_012857359.1">
    <property type="nucleotide sequence ID" value="NC_013512.1"/>
</dbReference>
<evidence type="ECO:0000256" key="2">
    <source>
        <dbReference type="ARBA" id="ARBA00022475"/>
    </source>
</evidence>
<feature type="transmembrane region" description="Helical" evidence="6">
    <location>
        <begin position="81"/>
        <end position="105"/>
    </location>
</feature>
<reference evidence="8" key="1">
    <citation type="submission" date="2009-11" db="EMBL/GenBank/DDBJ databases">
        <title>The complete genome of Sulfurospirillum deleyianum DSM 6946.</title>
        <authorList>
            <consortium name="US DOE Joint Genome Institute (JGI-PGF)"/>
            <person name="Lucas S."/>
            <person name="Copeland A."/>
            <person name="Lapidus A."/>
            <person name="Glavina del Rio T."/>
            <person name="Dalin E."/>
            <person name="Tice H."/>
            <person name="Bruce D."/>
            <person name="Goodwin L."/>
            <person name="Pitluck S."/>
            <person name="Kyrpides N."/>
            <person name="Mavromatis K."/>
            <person name="Ivanova N."/>
            <person name="Ovchinnikova G."/>
            <person name="Munk A.C."/>
            <person name="Lu M."/>
            <person name="Brettin T."/>
            <person name="Detter J.C."/>
            <person name="Han C."/>
            <person name="Tapia R."/>
            <person name="Larimer F."/>
            <person name="Land M."/>
            <person name="Hauser L."/>
            <person name="Markowitz V."/>
            <person name="Cheng J.F."/>
            <person name="Hugenholtz P."/>
            <person name="Woyke T."/>
            <person name="Wu D."/>
            <person name="Aumann P."/>
            <person name="Schneider S."/>
            <person name="Lang E."/>
            <person name="Spring S."/>
            <person name="Klenk H.P."/>
            <person name="Eisen J.A."/>
        </authorList>
    </citation>
    <scope>NUCLEOTIDE SEQUENCE [LARGE SCALE GENOMIC DNA]</scope>
    <source>
        <strain evidence="8">ATCC 51133 / DSM 6946 / 5175</strain>
    </source>
</reference>
<evidence type="ECO:0000256" key="3">
    <source>
        <dbReference type="ARBA" id="ARBA00022692"/>
    </source>
</evidence>
<feature type="transmembrane region" description="Helical" evidence="6">
    <location>
        <begin position="196"/>
        <end position="219"/>
    </location>
</feature>
<dbReference type="Proteomes" id="UP000002222">
    <property type="component" value="Chromosome"/>
</dbReference>
<keyword evidence="3 6" id="KW-0812">Transmembrane</keyword>
<keyword evidence="2" id="KW-1003">Cell membrane</keyword>
<dbReference type="PANTHER" id="PTHR30213">
    <property type="entry name" value="INNER MEMBRANE PROTEIN YHJD"/>
    <property type="match status" value="1"/>
</dbReference>
<organism evidence="7 8">
    <name type="scientific">Sulfurospirillum deleyianum (strain ATCC 51133 / DSM 6946 / 5175)</name>
    <dbReference type="NCBI Taxonomy" id="525898"/>
    <lineage>
        <taxon>Bacteria</taxon>
        <taxon>Pseudomonadati</taxon>
        <taxon>Campylobacterota</taxon>
        <taxon>Epsilonproteobacteria</taxon>
        <taxon>Campylobacterales</taxon>
        <taxon>Sulfurospirillaceae</taxon>
        <taxon>Sulfurospirillum</taxon>
    </lineage>
</organism>
<dbReference type="STRING" id="525898.Sdel_1593"/>
<keyword evidence="4 6" id="KW-1133">Transmembrane helix</keyword>
<dbReference type="HOGENOM" id="CLU_032288_0_2_7"/>
<comment type="subcellular location">
    <subcellularLocation>
        <location evidence="1">Cell membrane</location>
        <topology evidence="1">Multi-pass membrane protein</topology>
    </subcellularLocation>
</comment>
<dbReference type="PIRSF" id="PIRSF035875">
    <property type="entry name" value="RNase_BN"/>
    <property type="match status" value="1"/>
</dbReference>
<accession>D1B3D9</accession>
<dbReference type="eggNOG" id="COG1295">
    <property type="taxonomic scope" value="Bacteria"/>
</dbReference>
<name>D1B3D9_SULD5</name>
<evidence type="ECO:0000256" key="5">
    <source>
        <dbReference type="ARBA" id="ARBA00023136"/>
    </source>
</evidence>
<dbReference type="OrthoDB" id="5372455at2"/>
<feature type="transmembrane region" description="Helical" evidence="6">
    <location>
        <begin position="165"/>
        <end position="184"/>
    </location>
</feature>
<sequence length="273" mass="32180">MLSAKNCVEFFKKLRDVELAHYASSLSFHTILSLIPILLITFSLFTKLPLFEIYYEKLQSFIFSSLIPTQQDIMIHYLHDFIANTGNMGVVGLIFVLYISIMFFLDYEKIVSKIFETKTRSFWEALATYWTMVTLMPLGLIIFFYSSATIQTFLEQTPVTSTINFVQFTPYFIIWLLFLIMYSVSAKIKIHLKSALLSSFIASLFWYISKNLFVFYVAYNKTYLSIYGSFSILLFFFLWIYLSWFIYLYGLKLCFLLNEKERAKRENQTPIEG</sequence>
<evidence type="ECO:0000313" key="8">
    <source>
        <dbReference type="Proteomes" id="UP000002222"/>
    </source>
</evidence>
<evidence type="ECO:0000256" key="1">
    <source>
        <dbReference type="ARBA" id="ARBA00004651"/>
    </source>
</evidence>
<dbReference type="InterPro" id="IPR017039">
    <property type="entry name" value="Virul_fac_BrkB"/>
</dbReference>
<evidence type="ECO:0000256" key="6">
    <source>
        <dbReference type="SAM" id="Phobius"/>
    </source>
</evidence>
<feature type="transmembrane region" description="Helical" evidence="6">
    <location>
        <begin position="126"/>
        <end position="145"/>
    </location>
</feature>
<evidence type="ECO:0000256" key="4">
    <source>
        <dbReference type="ARBA" id="ARBA00022989"/>
    </source>
</evidence>
<dbReference type="Pfam" id="PF03631">
    <property type="entry name" value="Virul_fac_BrkB"/>
    <property type="match status" value="1"/>
</dbReference>
<keyword evidence="8" id="KW-1185">Reference proteome</keyword>
<dbReference type="KEGG" id="sdl:Sdel_1593"/>
<feature type="transmembrane region" description="Helical" evidence="6">
    <location>
        <begin position="21"/>
        <end position="45"/>
    </location>
</feature>
<keyword evidence="5 6" id="KW-0472">Membrane</keyword>
<proteinExistence type="predicted"/>
<evidence type="ECO:0000313" key="7">
    <source>
        <dbReference type="EMBL" id="ACZ12609.1"/>
    </source>
</evidence>
<protein>
    <submittedName>
        <fullName evidence="7">Ribonuclease BN</fullName>
    </submittedName>
</protein>
<dbReference type="EMBL" id="CP001816">
    <property type="protein sequence ID" value="ACZ12609.1"/>
    <property type="molecule type" value="Genomic_DNA"/>
</dbReference>
<reference evidence="7 8" key="2">
    <citation type="journal article" date="2010" name="Stand. Genomic Sci.">
        <title>Complete genome sequence of Sulfurospirillum deleyianum type strain (5175).</title>
        <authorList>
            <person name="Sikorski J."/>
            <person name="Lapidus A."/>
            <person name="Copeland A."/>
            <person name="Glavina Del Rio T."/>
            <person name="Nolan M."/>
            <person name="Lucas S."/>
            <person name="Chen F."/>
            <person name="Tice H."/>
            <person name="Cheng J.F."/>
            <person name="Saunders E."/>
            <person name="Bruce D."/>
            <person name="Goodwin L."/>
            <person name="Pitluck S."/>
            <person name="Ovchinnikova G."/>
            <person name="Pati A."/>
            <person name="Ivanova N."/>
            <person name="Mavromatis K."/>
            <person name="Chen A."/>
            <person name="Palaniappan K."/>
            <person name="Chain P."/>
            <person name="Land M."/>
            <person name="Hauser L."/>
            <person name="Chang Y.J."/>
            <person name="Jeffries C.D."/>
            <person name="Brettin T."/>
            <person name="Detter J.C."/>
            <person name="Han C."/>
            <person name="Rohde M."/>
            <person name="Lang E."/>
            <person name="Spring S."/>
            <person name="Goker M."/>
            <person name="Bristow J."/>
            <person name="Eisen J.A."/>
            <person name="Markowitz V."/>
            <person name="Hugenholtz P."/>
            <person name="Kyrpides N.C."/>
            <person name="Klenk H.P."/>
        </authorList>
    </citation>
    <scope>NUCLEOTIDE SEQUENCE [LARGE SCALE GENOMIC DNA]</scope>
    <source>
        <strain evidence="8">ATCC 51133 / DSM 6946 / 5175</strain>
    </source>
</reference>